<organism evidence="1 2">
    <name type="scientific">Acinetobacter colistiniresistens</name>
    <dbReference type="NCBI Taxonomy" id="280145"/>
    <lineage>
        <taxon>Bacteria</taxon>
        <taxon>Pseudomonadati</taxon>
        <taxon>Pseudomonadota</taxon>
        <taxon>Gammaproteobacteria</taxon>
        <taxon>Moraxellales</taxon>
        <taxon>Moraxellaceae</taxon>
        <taxon>Acinetobacter</taxon>
    </lineage>
</organism>
<dbReference type="AlphaFoldDB" id="N9PJT7"/>
<accession>N9PJT7</accession>
<dbReference type="Proteomes" id="UP000013009">
    <property type="component" value="Unassembled WGS sequence"/>
</dbReference>
<dbReference type="EMBL" id="APRZ01000017">
    <property type="protein sequence ID" value="ENX33839.1"/>
    <property type="molecule type" value="Genomic_DNA"/>
</dbReference>
<evidence type="ECO:0000313" key="2">
    <source>
        <dbReference type="Proteomes" id="UP000013009"/>
    </source>
</evidence>
<evidence type="ECO:0000313" key="1">
    <source>
        <dbReference type="EMBL" id="ENX33839.1"/>
    </source>
</evidence>
<keyword evidence="2" id="KW-1185">Reference proteome</keyword>
<comment type="caution">
    <text evidence="1">The sequence shown here is derived from an EMBL/GenBank/DDBJ whole genome shotgun (WGS) entry which is preliminary data.</text>
</comment>
<sequence>MPLANGTIFDEQECIAWVNGKEEQWVKYGYGPWAFIVDGKFAGWGGITI</sequence>
<dbReference type="PATRIC" id="fig|1217695.3.peg.2434"/>
<protein>
    <submittedName>
        <fullName evidence="1">Uncharacterized protein</fullName>
    </submittedName>
</protein>
<reference evidence="1 2" key="1">
    <citation type="submission" date="2013-02" db="EMBL/GenBank/DDBJ databases">
        <title>The Genome Sequence of Acinetobacter sp. NIPH 1859.</title>
        <authorList>
            <consortium name="The Broad Institute Genome Sequencing Platform"/>
            <consortium name="The Broad Institute Genome Sequencing Center for Infectious Disease"/>
            <person name="Cerqueira G."/>
            <person name="Feldgarden M."/>
            <person name="Courvalin P."/>
            <person name="Perichon B."/>
            <person name="Grillot-Courvalin C."/>
            <person name="Clermont D."/>
            <person name="Rocha E."/>
            <person name="Yoon E.-J."/>
            <person name="Nemec A."/>
            <person name="Walker B."/>
            <person name="Young S.K."/>
            <person name="Zeng Q."/>
            <person name="Gargeya S."/>
            <person name="Fitzgerald M."/>
            <person name="Haas B."/>
            <person name="Abouelleil A."/>
            <person name="Alvarado L."/>
            <person name="Arachchi H.M."/>
            <person name="Berlin A.M."/>
            <person name="Chapman S.B."/>
            <person name="Dewar J."/>
            <person name="Goldberg J."/>
            <person name="Griggs A."/>
            <person name="Gujja S."/>
            <person name="Hansen M."/>
            <person name="Howarth C."/>
            <person name="Imamovic A."/>
            <person name="Larimer J."/>
            <person name="McCowan C."/>
            <person name="Murphy C."/>
            <person name="Neiman D."/>
            <person name="Pearson M."/>
            <person name="Priest M."/>
            <person name="Roberts A."/>
            <person name="Saif S."/>
            <person name="Shea T."/>
            <person name="Sisk P."/>
            <person name="Sykes S."/>
            <person name="Wortman J."/>
            <person name="Nusbaum C."/>
            <person name="Birren B."/>
        </authorList>
    </citation>
    <scope>NUCLEOTIDE SEQUENCE [LARGE SCALE GENOMIC DNA]</scope>
    <source>
        <strain evidence="1 2">NIPH 1859</strain>
    </source>
</reference>
<dbReference type="HOGENOM" id="CLU_3131230_0_0_6"/>
<gene>
    <name evidence="1" type="ORF">F889_02503</name>
</gene>
<name>N9PJT7_9GAMM</name>
<proteinExistence type="predicted"/>